<gene>
    <name evidence="2" type="ORF">EUV02_05415</name>
</gene>
<proteinExistence type="predicted"/>
<keyword evidence="3" id="KW-1185">Reference proteome</keyword>
<reference evidence="2 3" key="1">
    <citation type="submission" date="2019-02" db="EMBL/GenBank/DDBJ databases">
        <title>Polymorphobacter sp. isolated from the lake at the Tibet of China.</title>
        <authorList>
            <person name="Li A."/>
        </authorList>
    </citation>
    <scope>NUCLEOTIDE SEQUENCE [LARGE SCALE GENOMIC DNA]</scope>
    <source>
        <strain evidence="2 3">DJ1R-1</strain>
    </source>
</reference>
<keyword evidence="1" id="KW-0812">Transmembrane</keyword>
<keyword evidence="1" id="KW-1133">Transmembrane helix</keyword>
<dbReference type="RefSeq" id="WP_135245151.1">
    <property type="nucleotide sequence ID" value="NZ_SIHO01000001.1"/>
</dbReference>
<dbReference type="EMBL" id="SIHO01000001">
    <property type="protein sequence ID" value="TFU06427.1"/>
    <property type="molecule type" value="Genomic_DNA"/>
</dbReference>
<evidence type="ECO:0000313" key="2">
    <source>
        <dbReference type="EMBL" id="TFU06427.1"/>
    </source>
</evidence>
<dbReference type="AlphaFoldDB" id="A0A4Y9ES14"/>
<protein>
    <submittedName>
        <fullName evidence="2">Uncharacterized protein</fullName>
    </submittedName>
</protein>
<comment type="caution">
    <text evidence="2">The sequence shown here is derived from an EMBL/GenBank/DDBJ whole genome shotgun (WGS) entry which is preliminary data.</text>
</comment>
<feature type="transmembrane region" description="Helical" evidence="1">
    <location>
        <begin position="71"/>
        <end position="92"/>
    </location>
</feature>
<evidence type="ECO:0000313" key="3">
    <source>
        <dbReference type="Proteomes" id="UP000297737"/>
    </source>
</evidence>
<sequence length="101" mass="11431">MIGKSTLQIEVWRVVVGLVLLGIFTSIFGYHITRSLIMILVPMSVILTTLKQDKVIFLFGRHDLVRSTNPLGFWAFIGFFSLVFAMGVWLFVDELLQAIPS</sequence>
<organism evidence="2 3">
    <name type="scientific">Glacieibacterium arshaanense</name>
    <dbReference type="NCBI Taxonomy" id="2511025"/>
    <lineage>
        <taxon>Bacteria</taxon>
        <taxon>Pseudomonadati</taxon>
        <taxon>Pseudomonadota</taxon>
        <taxon>Alphaproteobacteria</taxon>
        <taxon>Sphingomonadales</taxon>
        <taxon>Sphingosinicellaceae</taxon>
        <taxon>Glacieibacterium</taxon>
    </lineage>
</organism>
<feature type="transmembrane region" description="Helical" evidence="1">
    <location>
        <begin position="12"/>
        <end position="30"/>
    </location>
</feature>
<name>A0A4Y9ES14_9SPHN</name>
<evidence type="ECO:0000256" key="1">
    <source>
        <dbReference type="SAM" id="Phobius"/>
    </source>
</evidence>
<dbReference type="Proteomes" id="UP000297737">
    <property type="component" value="Unassembled WGS sequence"/>
</dbReference>
<keyword evidence="1" id="KW-0472">Membrane</keyword>
<accession>A0A4Y9ES14</accession>